<dbReference type="Proteomes" id="UP001465976">
    <property type="component" value="Unassembled WGS sequence"/>
</dbReference>
<evidence type="ECO:0000256" key="1">
    <source>
        <dbReference type="SAM" id="MobiDB-lite"/>
    </source>
</evidence>
<sequence length="547" mass="62125">MSPNTRSAPPTAELRKILGMAAQDMLESFLRKCRTRRKVDSQTRGLDANKWEASYPVHTYNCLPKREDSHVQFQVVDTVLVKLYAQNEKTKDLYAILNEAHNVVVSEVEPVLQKTGQYNALCMLYKQCGDDEKLLNAWSKVADGEWIDDDIPDPISNIVNLATEKRDRALAQQWGLWLIKRDPERGLKLLMPRDIGKRRTNNKPEDEKLLLEQIREANPSAVTQYLEYLIMQRRSVDPAIHMDYASTCVDQMLDFLGQESVLKLWRAKASSYSSSRTESALPFISYFASTTPDSEHKRVRIKAALFLQASVLYEIKTIRERLVSHEKILKFEIAILDGKLHQHASALSNLALDLRDTVTAEAYCALGGDLIPNKVALSMIENVPGLQAWRLSPMFSTSKSVDENLKQELLKVLLGVYMKERDSNPDRAAHLLNAQAVNLDVTDVLSIVPEEWPLQLMSSFLARSFRRRLHSSHEGHILKAITSGQNLEIKERTWSILREEGYEEETLDEEEGDEGEQEKVLNEKTGLDTSEPVDVHPEPPDSAAVIH</sequence>
<organism evidence="3 4">
    <name type="scientific">Marasmius crinis-equi</name>
    <dbReference type="NCBI Taxonomy" id="585013"/>
    <lineage>
        <taxon>Eukaryota</taxon>
        <taxon>Fungi</taxon>
        <taxon>Dikarya</taxon>
        <taxon>Basidiomycota</taxon>
        <taxon>Agaricomycotina</taxon>
        <taxon>Agaricomycetes</taxon>
        <taxon>Agaricomycetidae</taxon>
        <taxon>Agaricales</taxon>
        <taxon>Marasmiineae</taxon>
        <taxon>Marasmiaceae</taxon>
        <taxon>Marasmius</taxon>
    </lineage>
</organism>
<evidence type="ECO:0000259" key="2">
    <source>
        <dbReference type="Pfam" id="PF10366"/>
    </source>
</evidence>
<dbReference type="EMBL" id="JBAHYK010000063">
    <property type="protein sequence ID" value="KAL0579336.1"/>
    <property type="molecule type" value="Genomic_DNA"/>
</dbReference>
<feature type="compositionally biased region" description="Acidic residues" evidence="1">
    <location>
        <begin position="501"/>
        <end position="516"/>
    </location>
</feature>
<dbReference type="InterPro" id="IPR032914">
    <property type="entry name" value="Vam6/VPS39/TRAP1"/>
</dbReference>
<feature type="domain" description="Vacuolar sorting protein 39/Transforming growth factor beta receptor-associated" evidence="2">
    <location>
        <begin position="76"/>
        <end position="160"/>
    </location>
</feature>
<accession>A0ABR3FVE0</accession>
<reference evidence="3 4" key="1">
    <citation type="submission" date="2024-02" db="EMBL/GenBank/DDBJ databases">
        <title>A draft genome for the cacao thread blight pathogen Marasmius crinis-equi.</title>
        <authorList>
            <person name="Cohen S.P."/>
            <person name="Baruah I.K."/>
            <person name="Amoako-Attah I."/>
            <person name="Bukari Y."/>
            <person name="Meinhardt L.W."/>
            <person name="Bailey B.A."/>
        </authorList>
    </citation>
    <scope>NUCLEOTIDE SEQUENCE [LARGE SCALE GENOMIC DNA]</scope>
    <source>
        <strain evidence="3 4">GH-76</strain>
    </source>
</reference>
<evidence type="ECO:0000313" key="3">
    <source>
        <dbReference type="EMBL" id="KAL0579336.1"/>
    </source>
</evidence>
<name>A0ABR3FVE0_9AGAR</name>
<comment type="caution">
    <text evidence="3">The sequence shown here is derived from an EMBL/GenBank/DDBJ whole genome shotgun (WGS) entry which is preliminary data.</text>
</comment>
<gene>
    <name evidence="3" type="ORF">V5O48_002669</name>
</gene>
<evidence type="ECO:0000313" key="4">
    <source>
        <dbReference type="Proteomes" id="UP001465976"/>
    </source>
</evidence>
<dbReference type="PANTHER" id="PTHR12894:SF27">
    <property type="entry name" value="TRANSFORMING GROWTH FACTOR-BETA RECEPTOR-ASSOCIATED PROTEIN 1"/>
    <property type="match status" value="1"/>
</dbReference>
<dbReference type="PANTHER" id="PTHR12894">
    <property type="entry name" value="CNH DOMAIN CONTAINING"/>
    <property type="match status" value="1"/>
</dbReference>
<feature type="region of interest" description="Disordered" evidence="1">
    <location>
        <begin position="500"/>
        <end position="547"/>
    </location>
</feature>
<keyword evidence="4" id="KW-1185">Reference proteome</keyword>
<feature type="compositionally biased region" description="Basic and acidic residues" evidence="1">
    <location>
        <begin position="517"/>
        <end position="526"/>
    </location>
</feature>
<dbReference type="InterPro" id="IPR019452">
    <property type="entry name" value="VPS39/TGF_beta_rcpt-assoc_1"/>
</dbReference>
<proteinExistence type="predicted"/>
<dbReference type="Pfam" id="PF10366">
    <property type="entry name" value="Vps39_1"/>
    <property type="match status" value="1"/>
</dbReference>
<protein>
    <recommendedName>
        <fullName evidence="2">Vacuolar sorting protein 39/Transforming growth factor beta receptor-associated domain-containing protein</fullName>
    </recommendedName>
</protein>